<evidence type="ECO:0000256" key="7">
    <source>
        <dbReference type="SAM" id="MobiDB-lite"/>
    </source>
</evidence>
<dbReference type="Proteomes" id="UP001318860">
    <property type="component" value="Unassembled WGS sequence"/>
</dbReference>
<dbReference type="InterPro" id="IPR038718">
    <property type="entry name" value="SNF2-like_sf"/>
</dbReference>
<dbReference type="Pfam" id="PF00176">
    <property type="entry name" value="SNF2-rel_dom"/>
    <property type="match status" value="1"/>
</dbReference>
<keyword evidence="11" id="KW-1185">Reference proteome</keyword>
<name>A0ABR0XU16_REHGL</name>
<dbReference type="PANTHER" id="PTHR45821:SF5">
    <property type="entry name" value="SNF2 DOMAIN-CONTAINING PROTEIN CLASSY 4"/>
    <property type="match status" value="1"/>
</dbReference>
<dbReference type="CDD" id="cd18793">
    <property type="entry name" value="SF2_C_SNF"/>
    <property type="match status" value="1"/>
</dbReference>
<dbReference type="InterPro" id="IPR027417">
    <property type="entry name" value="P-loop_NTPase"/>
</dbReference>
<dbReference type="Gene3D" id="3.40.50.300">
    <property type="entry name" value="P-loop containing nucleotide triphosphate hydrolases"/>
    <property type="match status" value="1"/>
</dbReference>
<reference evidence="10 11" key="1">
    <citation type="journal article" date="2021" name="Comput. Struct. Biotechnol. J.">
        <title>De novo genome assembly of the potent medicinal plant Rehmannia glutinosa using nanopore technology.</title>
        <authorList>
            <person name="Ma L."/>
            <person name="Dong C."/>
            <person name="Song C."/>
            <person name="Wang X."/>
            <person name="Zheng X."/>
            <person name="Niu Y."/>
            <person name="Chen S."/>
            <person name="Feng W."/>
        </authorList>
    </citation>
    <scope>NUCLEOTIDE SEQUENCE [LARGE SCALE GENOMIC DNA]</scope>
    <source>
        <strain evidence="10">DH-2019</strain>
    </source>
</reference>
<keyword evidence="5" id="KW-0067">ATP-binding</keyword>
<dbReference type="InterPro" id="IPR044567">
    <property type="entry name" value="CLSY/DRD1"/>
</dbReference>
<evidence type="ECO:0000259" key="9">
    <source>
        <dbReference type="PROSITE" id="PS51194"/>
    </source>
</evidence>
<keyword evidence="2" id="KW-0547">Nucleotide-binding</keyword>
<dbReference type="SMART" id="SM00490">
    <property type="entry name" value="HELICc"/>
    <property type="match status" value="1"/>
</dbReference>
<comment type="caution">
    <text evidence="10">The sequence shown here is derived from an EMBL/GenBank/DDBJ whole genome shotgun (WGS) entry which is preliminary data.</text>
</comment>
<dbReference type="SUPFAM" id="SSF52540">
    <property type="entry name" value="P-loop containing nucleoside triphosphate hydrolases"/>
    <property type="match status" value="2"/>
</dbReference>
<keyword evidence="6" id="KW-0539">Nucleus</keyword>
<accession>A0ABR0XU16</accession>
<feature type="region of interest" description="Disordered" evidence="7">
    <location>
        <begin position="141"/>
        <end position="309"/>
    </location>
</feature>
<evidence type="ECO:0000256" key="6">
    <source>
        <dbReference type="ARBA" id="ARBA00023242"/>
    </source>
</evidence>
<evidence type="ECO:0000259" key="8">
    <source>
        <dbReference type="PROSITE" id="PS51192"/>
    </source>
</evidence>
<dbReference type="PROSITE" id="PS51194">
    <property type="entry name" value="HELICASE_CTER"/>
    <property type="match status" value="1"/>
</dbReference>
<feature type="compositionally biased region" description="Basic and acidic residues" evidence="7">
    <location>
        <begin position="75"/>
        <end position="87"/>
    </location>
</feature>
<dbReference type="PROSITE" id="PS51192">
    <property type="entry name" value="HELICASE_ATP_BIND_1"/>
    <property type="match status" value="1"/>
</dbReference>
<gene>
    <name evidence="10" type="ORF">DH2020_002552</name>
</gene>
<feature type="compositionally biased region" description="Acidic residues" evidence="7">
    <location>
        <begin position="281"/>
        <end position="296"/>
    </location>
</feature>
<feature type="compositionally biased region" description="Low complexity" evidence="7">
    <location>
        <begin position="219"/>
        <end position="231"/>
    </location>
</feature>
<feature type="compositionally biased region" description="Acidic residues" evidence="7">
    <location>
        <begin position="192"/>
        <end position="214"/>
    </location>
</feature>
<feature type="region of interest" description="Disordered" evidence="7">
    <location>
        <begin position="64"/>
        <end position="87"/>
    </location>
</feature>
<dbReference type="Gene3D" id="3.40.50.10810">
    <property type="entry name" value="Tandem AAA-ATPase domain"/>
    <property type="match status" value="1"/>
</dbReference>
<evidence type="ECO:0008006" key="12">
    <source>
        <dbReference type="Google" id="ProtNLM"/>
    </source>
</evidence>
<comment type="subcellular location">
    <subcellularLocation>
        <location evidence="1">Nucleus</location>
    </subcellularLocation>
</comment>
<evidence type="ECO:0000256" key="4">
    <source>
        <dbReference type="ARBA" id="ARBA00022806"/>
    </source>
</evidence>
<evidence type="ECO:0000313" key="10">
    <source>
        <dbReference type="EMBL" id="KAK6162711.1"/>
    </source>
</evidence>
<evidence type="ECO:0000256" key="3">
    <source>
        <dbReference type="ARBA" id="ARBA00022801"/>
    </source>
</evidence>
<sequence>MRAGSTLPRPRTRNQWDEHYKNLYCKSGGLGRRDKGVKNDGKDSWEKQGFVIIGERRGFKRTRNVVDSSASPSDLKGHVSKRVDEDEKNNVASVGRVLRGKKILDVRSDTDSDGVLKSDDDDIEFLGVLKSDDDEIEFLGEKVESNGSSLKNGENGVKRGRGRPRIKPLDDERIEKDVSVKDSENLSNSESDASDDLSLSEDESTSEEDDEFSDEDYKASSSDSSYVSYYGSDDDEQEKKDGAIKNVNVTNEEEDNSSDAIKDKTTVCSHGKSVRVKEEKESDTEQEENDESDDDSSNSRRCSNQRKEEDVVIIITDDDKFPSFRKSRRTIGKKESEVEQERDDGIRKGRHVIYDEGFCNKTSANWKTEDEVIKLPSIRMSSRINQNGDAELTGLARSDKSCSMKKARKDGFKDNGKDDLNFTKCYKPTTFPKFQKKDLEFGKFISSPFPIPKSGKSAFSMDNKFKSLRDEDSCHIERVSEEKEFKFSKKKNSQERTLDLIKILVQSINSMKDDQFPIEENDLMTQSTLPLRFRFEDEVKPPYIKSDWEKEMDSLFGDLELGLRESENECTNNPSVTEDDDTSPEIDQSPAACCGRGEHEPILDEQIGIICKYCAAVILDIKYVLPPFYTPPLSRRDWRDYDESPSNVFSEFHFRDSCCKTPEPTRPARGTVWDLIAGVEKELYPHQREGFEFMWKNIAGDIMIENMKYPLSGGRGCIISHAPGTGKTRLTIVFLQAFLKLYPTCRPIIIAPKGMLLTWESEFIKWNANIPFHNLNKKELSENEYSFAAEIIGQVGGKMSKDCVRILKLASWMFGRSILGISYQLFVKLVGDHRKLGGLHEQIRKLLLERPGLLVLDEGHTPRNDQSRIWKALSKVSTQRRIILSGTPFQNNLTELYNTLCVVNPKFVNQMKSENKMRWETRGRKSSVARRKWMDLTSSIGKDTNDGLKKLKSMLDPFVHGSRGVLVSVHPSLMLKKKLSPDLKSELEEIEKDIDAGVKLKFVMKLIRLADALGERVLIFSQFIDPLVFIKKQIKSRFSWKEGRELLYMDGQLDEKQRQDSICSFNDDKSEAKVLLASERACSEGINLIGASRVVLLDTVWNPSVEKQAVSRAYRIGQKKVVYVYRLFTSGTEVGQYAQQVQKERMSQLIFSPGDGETCRDDVSLEVSEDKVLEAMLGHERFSRIFEKIIRQPKESDLIEIFG</sequence>
<evidence type="ECO:0000256" key="1">
    <source>
        <dbReference type="ARBA" id="ARBA00004123"/>
    </source>
</evidence>
<keyword evidence="3" id="KW-0378">Hydrolase</keyword>
<organism evidence="10 11">
    <name type="scientific">Rehmannia glutinosa</name>
    <name type="common">Chinese foxglove</name>
    <dbReference type="NCBI Taxonomy" id="99300"/>
    <lineage>
        <taxon>Eukaryota</taxon>
        <taxon>Viridiplantae</taxon>
        <taxon>Streptophyta</taxon>
        <taxon>Embryophyta</taxon>
        <taxon>Tracheophyta</taxon>
        <taxon>Spermatophyta</taxon>
        <taxon>Magnoliopsida</taxon>
        <taxon>eudicotyledons</taxon>
        <taxon>Gunneridae</taxon>
        <taxon>Pentapetalae</taxon>
        <taxon>asterids</taxon>
        <taxon>lamiids</taxon>
        <taxon>Lamiales</taxon>
        <taxon>Orobanchaceae</taxon>
        <taxon>Rehmannieae</taxon>
        <taxon>Rehmannia</taxon>
    </lineage>
</organism>
<feature type="compositionally biased region" description="Basic and acidic residues" evidence="7">
    <location>
        <begin position="167"/>
        <end position="184"/>
    </location>
</feature>
<evidence type="ECO:0000256" key="5">
    <source>
        <dbReference type="ARBA" id="ARBA00022840"/>
    </source>
</evidence>
<feature type="domain" description="Helicase C-terminal" evidence="9">
    <location>
        <begin position="1005"/>
        <end position="1164"/>
    </location>
</feature>
<dbReference type="Pfam" id="PF00271">
    <property type="entry name" value="Helicase_C"/>
    <property type="match status" value="1"/>
</dbReference>
<dbReference type="InterPro" id="IPR001650">
    <property type="entry name" value="Helicase_C-like"/>
</dbReference>
<dbReference type="InterPro" id="IPR014001">
    <property type="entry name" value="Helicase_ATP-bd"/>
</dbReference>
<protein>
    <recommendedName>
        <fullName evidence="12">SNF2 domain-containing protein CLASSY 4-like</fullName>
    </recommendedName>
</protein>
<feature type="region of interest" description="Disordered" evidence="7">
    <location>
        <begin position="567"/>
        <end position="587"/>
    </location>
</feature>
<dbReference type="InterPro" id="IPR000330">
    <property type="entry name" value="SNF2_N"/>
</dbReference>
<evidence type="ECO:0000256" key="2">
    <source>
        <dbReference type="ARBA" id="ARBA00022741"/>
    </source>
</evidence>
<dbReference type="EMBL" id="JABTTQ020000002">
    <property type="protein sequence ID" value="KAK6162711.1"/>
    <property type="molecule type" value="Genomic_DNA"/>
</dbReference>
<proteinExistence type="predicted"/>
<feature type="domain" description="Helicase ATP-binding" evidence="8">
    <location>
        <begin position="708"/>
        <end position="906"/>
    </location>
</feature>
<evidence type="ECO:0000313" key="11">
    <source>
        <dbReference type="Proteomes" id="UP001318860"/>
    </source>
</evidence>
<dbReference type="SMART" id="SM00487">
    <property type="entry name" value="DEXDc"/>
    <property type="match status" value="1"/>
</dbReference>
<dbReference type="InterPro" id="IPR049730">
    <property type="entry name" value="SNF2/RAD54-like_C"/>
</dbReference>
<keyword evidence="4" id="KW-0347">Helicase</keyword>
<dbReference type="PANTHER" id="PTHR45821">
    <property type="entry name" value="SNF2 DOMAIN-CONTAINING PROTEIN CLASSY 2-RELATED"/>
    <property type="match status" value="1"/>
</dbReference>